<protein>
    <submittedName>
        <fullName evidence="1">Uncharacterized protein</fullName>
    </submittedName>
</protein>
<name>A0A4Y2L695_ARAVE</name>
<dbReference type="Proteomes" id="UP000499080">
    <property type="component" value="Unassembled WGS sequence"/>
</dbReference>
<reference evidence="1 2" key="1">
    <citation type="journal article" date="2019" name="Sci. Rep.">
        <title>Orb-weaving spider Araneus ventricosus genome elucidates the spidroin gene catalogue.</title>
        <authorList>
            <person name="Kono N."/>
            <person name="Nakamura H."/>
            <person name="Ohtoshi R."/>
            <person name="Moran D.A.P."/>
            <person name="Shinohara A."/>
            <person name="Yoshida Y."/>
            <person name="Fujiwara M."/>
            <person name="Mori M."/>
            <person name="Tomita M."/>
            <person name="Arakawa K."/>
        </authorList>
    </citation>
    <scope>NUCLEOTIDE SEQUENCE [LARGE SCALE GENOMIC DNA]</scope>
</reference>
<evidence type="ECO:0000313" key="2">
    <source>
        <dbReference type="Proteomes" id="UP000499080"/>
    </source>
</evidence>
<evidence type="ECO:0000313" key="1">
    <source>
        <dbReference type="EMBL" id="GBN10221.1"/>
    </source>
</evidence>
<dbReference type="EMBL" id="BGPR01005441">
    <property type="protein sequence ID" value="GBN10221.1"/>
    <property type="molecule type" value="Genomic_DNA"/>
</dbReference>
<accession>A0A4Y2L695</accession>
<keyword evidence="2" id="KW-1185">Reference proteome</keyword>
<gene>
    <name evidence="1" type="ORF">AVEN_182907_1</name>
</gene>
<comment type="caution">
    <text evidence="1">The sequence shown here is derived from an EMBL/GenBank/DDBJ whole genome shotgun (WGS) entry which is preliminary data.</text>
</comment>
<proteinExistence type="predicted"/>
<organism evidence="1 2">
    <name type="scientific">Araneus ventricosus</name>
    <name type="common">Orbweaver spider</name>
    <name type="synonym">Epeira ventricosa</name>
    <dbReference type="NCBI Taxonomy" id="182803"/>
    <lineage>
        <taxon>Eukaryota</taxon>
        <taxon>Metazoa</taxon>
        <taxon>Ecdysozoa</taxon>
        <taxon>Arthropoda</taxon>
        <taxon>Chelicerata</taxon>
        <taxon>Arachnida</taxon>
        <taxon>Araneae</taxon>
        <taxon>Araneomorphae</taxon>
        <taxon>Entelegynae</taxon>
        <taxon>Araneoidea</taxon>
        <taxon>Araneidae</taxon>
        <taxon>Araneus</taxon>
    </lineage>
</organism>
<sequence length="110" mass="13009">MVVEAFVPSVHQHIETSTEEICVNVVELQRIIQRSKEMKITWCEVQTIVFLIYRVHIDIDHIDPCDRVHIGIDHIDPCDRVHIDIDHIDPCDRVHIDNQIIKSTHRRTWS</sequence>
<dbReference type="AlphaFoldDB" id="A0A4Y2L695"/>